<dbReference type="InterPro" id="IPR007174">
    <property type="entry name" value="Las1"/>
</dbReference>
<accession>A0A6P8WIF3</accession>
<feature type="region of interest" description="Disordered" evidence="1">
    <location>
        <begin position="1"/>
        <end position="27"/>
    </location>
</feature>
<dbReference type="GO" id="GO:0000460">
    <property type="term" value="P:maturation of 5.8S rRNA"/>
    <property type="evidence" value="ECO:0007669"/>
    <property type="project" value="TreeGrafter"/>
</dbReference>
<dbReference type="PANTHER" id="PTHR15002">
    <property type="entry name" value="RIBOSOMAL BIOGENESIS PROTEIN LAS1L"/>
    <property type="match status" value="1"/>
</dbReference>
<proteinExistence type="predicted"/>
<protein>
    <submittedName>
        <fullName evidence="3">Uncharacterized protein LOC117567534</fullName>
    </submittedName>
</protein>
<dbReference type="Proteomes" id="UP000515160">
    <property type="component" value="Chromosome 3"/>
</dbReference>
<dbReference type="GO" id="GO:0030687">
    <property type="term" value="C:preribosome, large subunit precursor"/>
    <property type="evidence" value="ECO:0007669"/>
    <property type="project" value="TreeGrafter"/>
</dbReference>
<dbReference type="PANTHER" id="PTHR15002:SF0">
    <property type="entry name" value="RIBOSOMAL BIOGENESIS PROTEIN LAS1L"/>
    <property type="match status" value="1"/>
</dbReference>
<dbReference type="GO" id="GO:0000470">
    <property type="term" value="P:maturation of LSU-rRNA"/>
    <property type="evidence" value="ECO:0007669"/>
    <property type="project" value="TreeGrafter"/>
</dbReference>
<organism evidence="2 3">
    <name type="scientific">Drosophila albomicans</name>
    <name type="common">Fruit fly</name>
    <dbReference type="NCBI Taxonomy" id="7291"/>
    <lineage>
        <taxon>Eukaryota</taxon>
        <taxon>Metazoa</taxon>
        <taxon>Ecdysozoa</taxon>
        <taxon>Arthropoda</taxon>
        <taxon>Hexapoda</taxon>
        <taxon>Insecta</taxon>
        <taxon>Pterygota</taxon>
        <taxon>Neoptera</taxon>
        <taxon>Endopterygota</taxon>
        <taxon>Diptera</taxon>
        <taxon>Brachycera</taxon>
        <taxon>Muscomorpha</taxon>
        <taxon>Ephydroidea</taxon>
        <taxon>Drosophilidae</taxon>
        <taxon>Drosophila</taxon>
    </lineage>
</organism>
<name>A0A6P8WIF3_DROAB</name>
<gene>
    <name evidence="3" type="primary">LOC117567534</name>
</gene>
<evidence type="ECO:0000313" key="2">
    <source>
        <dbReference type="Proteomes" id="UP000515160"/>
    </source>
</evidence>
<dbReference type="GeneID" id="117567534"/>
<keyword evidence="2" id="KW-1185">Reference proteome</keyword>
<dbReference type="AlphaFoldDB" id="A0A6P8WIF3"/>
<sequence length="528" mass="59954">MSATKKAKRGVKRSNDGDLVTSTAPPPAKKRMVVTPWRDTEEFGLVYDWLFGNATTPEDIRKALSQMRIWNLRRGSLCPASVLATAVLVHAQLEDKLGNVNIQTTYASAFTRFFNFMSSIMQSYNMSSMYETARQLGLPSFIVDLRHLCAHGQELPPTAILRNTAQHCMKWLHEFYWQPQQVTMKDLDAPKLQRKDKLKFEMKLKSLLDIFDLALECQLKGAQKLKEVRKLKSSAEFNKLRIFCSKHNVKTSSEVLGKVINQLGVVIKQHNTAMKDLLDIYMASVLKMKYFLGAGISHSKDDQEDDVIQATQELFRLLAVQGYILNIFVAFVYLAENPNADTESRQGASYWATKMLHTFGMLGRMKRMYSEEVEINPTTTKPVDFSMYNNPKMTKIMRTLLTHSGVDPTLTLIFGDCPKKPCSWVFEQDFLLNRIGHLSLHSAPILKGLLPLVDPPFSKEQTNDMLTLCDMTIKKCNGETKNDTNDKQQNGHKLDLSKLKTFGLWTLDEDKRWSTCALGVVPLDSASD</sequence>
<dbReference type="RefSeq" id="XP_034103471.1">
    <property type="nucleotide sequence ID" value="XM_034247580.2"/>
</dbReference>
<dbReference type="OrthoDB" id="10263222at2759"/>
<dbReference type="Pfam" id="PF04031">
    <property type="entry name" value="Las1"/>
    <property type="match status" value="1"/>
</dbReference>
<reference evidence="3" key="1">
    <citation type="submission" date="2025-08" db="UniProtKB">
        <authorList>
            <consortium name="RefSeq"/>
        </authorList>
    </citation>
    <scope>IDENTIFICATION</scope>
    <source>
        <strain evidence="3">15112-1751.03</strain>
        <tissue evidence="3">Whole Adult</tissue>
    </source>
</reference>
<evidence type="ECO:0000313" key="3">
    <source>
        <dbReference type="RefSeq" id="XP_034103471.1"/>
    </source>
</evidence>
<dbReference type="GO" id="GO:0090730">
    <property type="term" value="C:Las1 complex"/>
    <property type="evidence" value="ECO:0007669"/>
    <property type="project" value="InterPro"/>
</dbReference>
<dbReference type="GO" id="GO:0004519">
    <property type="term" value="F:endonuclease activity"/>
    <property type="evidence" value="ECO:0007669"/>
    <property type="project" value="InterPro"/>
</dbReference>
<feature type="compositionally biased region" description="Basic residues" evidence="1">
    <location>
        <begin position="1"/>
        <end position="12"/>
    </location>
</feature>
<evidence type="ECO:0000256" key="1">
    <source>
        <dbReference type="SAM" id="MobiDB-lite"/>
    </source>
</evidence>